<gene>
    <name evidence="1" type="ORF">TWF481_003218</name>
</gene>
<dbReference type="AlphaFoldDB" id="A0AAV9VPL2"/>
<comment type="caution">
    <text evidence="1">The sequence shown here is derived from an EMBL/GenBank/DDBJ whole genome shotgun (WGS) entry which is preliminary data.</text>
</comment>
<sequence>MPHTLSTIPVELLNEILSYLSAPTLKFLRQAIPCRRILTTTAQILFHNFTIRLAASSGSVVRLEALLRKPPLSEPTEAESGYGGIFANVKTFVLDTRYPIVLHRNPGDLAAIKLGRAFLRESLPTLSSGAARRQTEALGTLVEVVEKLIAEGHRISTFSWLTSGSVPSGLHETLSSLLCSAVAERGYKLHVTLIVNSTTSLMHYCPQLSNLHRMVIRFIENTDIRNTYPLLDMDHSQCLSRLVLRSKDTLQHFMLDLRNVQTSPGTVRPLYTALEQATELRSLQTYALSGFTLDIDFTNLKKLVHIASAQSGTWNPTGGRDAYTDSYWCPEDGDSYQGRLFQRILDSDVKLERICAMNYGQAVHQFLLKNTSPITHIDLFGIFEENAELAGLFWEEVVPKYSATLKKIGVRFAEDKGAWTWKNAPETQVNNALSQCRNLDTLKICSTTTAGDHTSIIPMVESLAATCPKLSTIYIDFCCASTEQRAHDTRWQIIGWKDDSEKKVFQNRRLRIVFEARAGPCARADWPSVAKLGKIRQKLMSIYETDRLAEHTEMSLLYDTHFIEWNLSNRPYGLPGQPRFCSSERYRHDDGLEKVWGAYEEFLHYN</sequence>
<keyword evidence="2" id="KW-1185">Reference proteome</keyword>
<evidence type="ECO:0008006" key="3">
    <source>
        <dbReference type="Google" id="ProtNLM"/>
    </source>
</evidence>
<evidence type="ECO:0000313" key="2">
    <source>
        <dbReference type="Proteomes" id="UP001370758"/>
    </source>
</evidence>
<evidence type="ECO:0000313" key="1">
    <source>
        <dbReference type="EMBL" id="KAK6495192.1"/>
    </source>
</evidence>
<name>A0AAV9VPL2_9PEZI</name>
<organism evidence="1 2">
    <name type="scientific">Arthrobotrys musiformis</name>
    <dbReference type="NCBI Taxonomy" id="47236"/>
    <lineage>
        <taxon>Eukaryota</taxon>
        <taxon>Fungi</taxon>
        <taxon>Dikarya</taxon>
        <taxon>Ascomycota</taxon>
        <taxon>Pezizomycotina</taxon>
        <taxon>Orbiliomycetes</taxon>
        <taxon>Orbiliales</taxon>
        <taxon>Orbiliaceae</taxon>
        <taxon>Arthrobotrys</taxon>
    </lineage>
</organism>
<protein>
    <recommendedName>
        <fullName evidence="3">F-box domain-containing protein</fullName>
    </recommendedName>
</protein>
<dbReference type="Proteomes" id="UP001370758">
    <property type="component" value="Unassembled WGS sequence"/>
</dbReference>
<proteinExistence type="predicted"/>
<reference evidence="1 2" key="1">
    <citation type="submission" date="2023-08" db="EMBL/GenBank/DDBJ databases">
        <authorList>
            <person name="Palmer J.M."/>
        </authorList>
    </citation>
    <scope>NUCLEOTIDE SEQUENCE [LARGE SCALE GENOMIC DNA]</scope>
    <source>
        <strain evidence="1 2">TWF481</strain>
    </source>
</reference>
<dbReference type="EMBL" id="JAVHJL010000013">
    <property type="protein sequence ID" value="KAK6495192.1"/>
    <property type="molecule type" value="Genomic_DNA"/>
</dbReference>
<accession>A0AAV9VPL2</accession>